<reference evidence="2" key="1">
    <citation type="journal article" date="2019" name="Int. J. Syst. Evol. Microbiol.">
        <title>The Global Catalogue of Microorganisms (GCM) 10K type strain sequencing project: providing services to taxonomists for standard genome sequencing and annotation.</title>
        <authorList>
            <consortium name="The Broad Institute Genomics Platform"/>
            <consortium name="The Broad Institute Genome Sequencing Center for Infectious Disease"/>
            <person name="Wu L."/>
            <person name="Ma J."/>
        </authorList>
    </citation>
    <scope>NUCLEOTIDE SEQUENCE [LARGE SCALE GENOMIC DNA]</scope>
    <source>
        <strain evidence="2">JCM 18200</strain>
    </source>
</reference>
<protein>
    <submittedName>
        <fullName evidence="1">Uncharacterized protein</fullName>
    </submittedName>
</protein>
<evidence type="ECO:0000313" key="1">
    <source>
        <dbReference type="EMBL" id="GAA4792587.1"/>
    </source>
</evidence>
<proteinExistence type="predicted"/>
<comment type="caution">
    <text evidence="1">The sequence shown here is derived from an EMBL/GenBank/DDBJ whole genome shotgun (WGS) entry which is preliminary data.</text>
</comment>
<accession>A0ABP9BCA6</accession>
<dbReference type="Proteomes" id="UP001501411">
    <property type="component" value="Unassembled WGS sequence"/>
</dbReference>
<evidence type="ECO:0000313" key="2">
    <source>
        <dbReference type="Proteomes" id="UP001501411"/>
    </source>
</evidence>
<dbReference type="EMBL" id="BAABIQ010000032">
    <property type="protein sequence ID" value="GAA4792587.1"/>
    <property type="molecule type" value="Genomic_DNA"/>
</dbReference>
<gene>
    <name evidence="1" type="ORF">GCM10023231_20970</name>
</gene>
<sequence length="118" mass="13518">MVVTLTGSTELGQLLRLPILFWHFHEHQERDEAMTFVDFLKLHYETADNKKEFDPKDSSLPFKSCQCALTAHFVALPPTTLTMPLKPISLFATTIPLRNDSENHSSYLSNIWQPPKFG</sequence>
<organism evidence="1 2">
    <name type="scientific">Olivibacter ginsenosidimutans</name>
    <dbReference type="NCBI Taxonomy" id="1176537"/>
    <lineage>
        <taxon>Bacteria</taxon>
        <taxon>Pseudomonadati</taxon>
        <taxon>Bacteroidota</taxon>
        <taxon>Sphingobacteriia</taxon>
        <taxon>Sphingobacteriales</taxon>
        <taxon>Sphingobacteriaceae</taxon>
        <taxon>Olivibacter</taxon>
    </lineage>
</organism>
<name>A0ABP9BCA6_9SPHI</name>
<keyword evidence="2" id="KW-1185">Reference proteome</keyword>